<feature type="transmembrane region" description="Helical" evidence="7">
    <location>
        <begin position="699"/>
        <end position="725"/>
    </location>
</feature>
<gene>
    <name evidence="10" type="ORF">UR96_C0017G0001</name>
</gene>
<feature type="transmembrane region" description="Helical" evidence="7">
    <location>
        <begin position="746"/>
        <end position="774"/>
    </location>
</feature>
<sequence>MIRKQMQELPKKQRKTLKEIFSQIGHGIVSFVKEIGFLVKFMTLLLFVFIFYILQGTGNRKLDKPIRKIHISWEPIKKLYSKIYNQVLKIFDTNKPHEVKSADLIFLALRNLSHKKNRTYVTILGMGIGFGAVILLLSLGYGFERLVVSRVASLSEMKQVEVNTSQGSLLTFNYDIINKVKEINKVEYVIPIVTSVSKVTYNNAVSDVIVYGVSTKYFEETGLSPIKGSLFNDGESRLSENNTVEEKGVVAGASTVLINKKSFKQEISKVKYSIYPLVWKPVYASPDNSSKVIGYTKRDIGMQDATEVWGYSYKGAPSTNQGEDFNGTRYNPWVEDTFALWKKEDCKSSNPDCTEEKYLVIRENKAQKVTKGYISEDSLSVERYQIVDGSSLEIYSGKVIEDISFEIKPIDYTNIYTSPETKAQMATLLEMGKNVQYKGSLIYGEVYDTGNYIKNENGVQYGYWIKAEIPVWAKSDCKGFCSEYFSLSKGDGYKEKTLTLYTRASEVNIDNYPNKFKSEQVLGAETTSEDSSSLINIDSISQEDDGIDWVSISSQLGTTEDVSKDVVAFPESAQKIAMVNSAMLTLLGLSVNEAQGKSFEATIIFDSKLFDKANYIVESKPTSFVIGGVVSDSKSPTFYIPLSDITVDGMTNVSQLKVVVNSKEDVLGVRNNIEGMGFQTSSVADTVDSISSLFKTLRIALVVLGLIALGVASLGMFNTLTVSLLEKSREVGLLKTMGLKSYEVKTLFLSESIIMSVLGGVAGLVFAFLAGKLISVLLTLLAVTQGQSALDVTYIPFVLGVIIILLSSIVGVLTGWYPAKRAKDIPALNALRYE</sequence>
<dbReference type="EMBL" id="LBRE01000017">
    <property type="protein sequence ID" value="KKP92269.1"/>
    <property type="molecule type" value="Genomic_DNA"/>
</dbReference>
<dbReference type="GO" id="GO:0022857">
    <property type="term" value="F:transmembrane transporter activity"/>
    <property type="evidence" value="ECO:0007669"/>
    <property type="project" value="TreeGrafter"/>
</dbReference>
<evidence type="ECO:0000256" key="5">
    <source>
        <dbReference type="ARBA" id="ARBA00023136"/>
    </source>
</evidence>
<evidence type="ECO:0000256" key="2">
    <source>
        <dbReference type="ARBA" id="ARBA00022475"/>
    </source>
</evidence>
<protein>
    <submittedName>
        <fullName evidence="10">Lipoprotein</fullName>
    </submittedName>
</protein>
<feature type="non-terminal residue" evidence="10">
    <location>
        <position position="834"/>
    </location>
</feature>
<evidence type="ECO:0000256" key="3">
    <source>
        <dbReference type="ARBA" id="ARBA00022692"/>
    </source>
</evidence>
<dbReference type="Proteomes" id="UP000034140">
    <property type="component" value="Unassembled WGS sequence"/>
</dbReference>
<keyword evidence="10" id="KW-0449">Lipoprotein</keyword>
<dbReference type="InterPro" id="IPR003838">
    <property type="entry name" value="ABC3_permease_C"/>
</dbReference>
<reference evidence="10 11" key="1">
    <citation type="journal article" date="2015" name="Nature">
        <title>rRNA introns, odd ribosomes, and small enigmatic genomes across a large radiation of phyla.</title>
        <authorList>
            <person name="Brown C.T."/>
            <person name="Hug L.A."/>
            <person name="Thomas B.C."/>
            <person name="Sharon I."/>
            <person name="Castelle C.J."/>
            <person name="Singh A."/>
            <person name="Wilkins M.J."/>
            <person name="Williams K.H."/>
            <person name="Banfield J.F."/>
        </authorList>
    </citation>
    <scope>NUCLEOTIDE SEQUENCE [LARGE SCALE GENOMIC DNA]</scope>
</reference>
<keyword evidence="3 7" id="KW-0812">Transmembrane</keyword>
<dbReference type="Pfam" id="PF12704">
    <property type="entry name" value="MacB_PCD"/>
    <property type="match status" value="1"/>
</dbReference>
<evidence type="ECO:0000313" key="11">
    <source>
        <dbReference type="Proteomes" id="UP000034140"/>
    </source>
</evidence>
<feature type="domain" description="MacB-like periplasmic core" evidence="9">
    <location>
        <begin position="121"/>
        <end position="245"/>
    </location>
</feature>
<keyword evidence="4 7" id="KW-1133">Transmembrane helix</keyword>
<evidence type="ECO:0000259" key="8">
    <source>
        <dbReference type="Pfam" id="PF02687"/>
    </source>
</evidence>
<comment type="similarity">
    <text evidence="6">Belongs to the ABC-4 integral membrane protein family.</text>
</comment>
<dbReference type="InterPro" id="IPR050250">
    <property type="entry name" value="Macrolide_Exporter_MacB"/>
</dbReference>
<dbReference type="PANTHER" id="PTHR30572:SF4">
    <property type="entry name" value="ABC TRANSPORTER PERMEASE YTRF"/>
    <property type="match status" value="1"/>
</dbReference>
<feature type="transmembrane region" description="Helical" evidence="7">
    <location>
        <begin position="35"/>
        <end position="54"/>
    </location>
</feature>
<comment type="caution">
    <text evidence="10">The sequence shown here is derived from an EMBL/GenBank/DDBJ whole genome shotgun (WGS) entry which is preliminary data.</text>
</comment>
<feature type="transmembrane region" description="Helical" evidence="7">
    <location>
        <begin position="120"/>
        <end position="143"/>
    </location>
</feature>
<dbReference type="InterPro" id="IPR025857">
    <property type="entry name" value="MacB_PCD"/>
</dbReference>
<feature type="transmembrane region" description="Helical" evidence="7">
    <location>
        <begin position="794"/>
        <end position="817"/>
    </location>
</feature>
<organism evidence="10 11">
    <name type="scientific">candidate division WS6 bacterium GW2011_GWC1_36_11</name>
    <dbReference type="NCBI Taxonomy" id="1619090"/>
    <lineage>
        <taxon>Bacteria</taxon>
        <taxon>Candidatus Dojkabacteria</taxon>
    </lineage>
</organism>
<dbReference type="Pfam" id="PF02687">
    <property type="entry name" value="FtsX"/>
    <property type="match status" value="1"/>
</dbReference>
<comment type="subcellular location">
    <subcellularLocation>
        <location evidence="1">Cell membrane</location>
        <topology evidence="1">Multi-pass membrane protein</topology>
    </subcellularLocation>
</comment>
<keyword evidence="2" id="KW-1003">Cell membrane</keyword>
<dbReference type="GO" id="GO:0005886">
    <property type="term" value="C:plasma membrane"/>
    <property type="evidence" value="ECO:0007669"/>
    <property type="project" value="UniProtKB-SubCell"/>
</dbReference>
<dbReference type="PANTHER" id="PTHR30572">
    <property type="entry name" value="MEMBRANE COMPONENT OF TRANSPORTER-RELATED"/>
    <property type="match status" value="1"/>
</dbReference>
<evidence type="ECO:0000313" key="10">
    <source>
        <dbReference type="EMBL" id="KKP92269.1"/>
    </source>
</evidence>
<feature type="domain" description="ABC3 transporter permease C-terminal" evidence="8">
    <location>
        <begin position="703"/>
        <end position="824"/>
    </location>
</feature>
<evidence type="ECO:0000256" key="4">
    <source>
        <dbReference type="ARBA" id="ARBA00022989"/>
    </source>
</evidence>
<evidence type="ECO:0000259" key="9">
    <source>
        <dbReference type="Pfam" id="PF12704"/>
    </source>
</evidence>
<evidence type="ECO:0000256" key="1">
    <source>
        <dbReference type="ARBA" id="ARBA00004651"/>
    </source>
</evidence>
<keyword evidence="5 7" id="KW-0472">Membrane</keyword>
<accession>A0A0G0DDE9</accession>
<proteinExistence type="inferred from homology"/>
<dbReference type="AlphaFoldDB" id="A0A0G0DDE9"/>
<evidence type="ECO:0000256" key="7">
    <source>
        <dbReference type="SAM" id="Phobius"/>
    </source>
</evidence>
<name>A0A0G0DDE9_9BACT</name>
<evidence type="ECO:0000256" key="6">
    <source>
        <dbReference type="ARBA" id="ARBA00038076"/>
    </source>
</evidence>